<dbReference type="Pfam" id="PF00169">
    <property type="entry name" value="PH"/>
    <property type="match status" value="1"/>
</dbReference>
<feature type="compositionally biased region" description="Acidic residues" evidence="1">
    <location>
        <begin position="217"/>
        <end position="235"/>
    </location>
</feature>
<feature type="domain" description="PH" evidence="2">
    <location>
        <begin position="158"/>
        <end position="368"/>
    </location>
</feature>
<feature type="compositionally biased region" description="Basic and acidic residues" evidence="1">
    <location>
        <begin position="236"/>
        <end position="249"/>
    </location>
</feature>
<feature type="compositionally biased region" description="Acidic residues" evidence="1">
    <location>
        <begin position="96"/>
        <end position="121"/>
    </location>
</feature>
<protein>
    <recommendedName>
        <fullName evidence="2">PH domain-containing protein</fullName>
    </recommendedName>
</protein>
<feature type="compositionally biased region" description="Basic and acidic residues" evidence="1">
    <location>
        <begin position="122"/>
        <end position="142"/>
    </location>
</feature>
<dbReference type="Gene3D" id="2.30.29.30">
    <property type="entry name" value="Pleckstrin-homology domain (PH domain)/Phosphotyrosine-binding domain (PTB)"/>
    <property type="match status" value="1"/>
</dbReference>
<dbReference type="Gene3D" id="3.90.1720.10">
    <property type="entry name" value="endopeptidase domain like (from Nostoc punctiforme)"/>
    <property type="match status" value="1"/>
</dbReference>
<proteinExistence type="predicted"/>
<reference evidence="3" key="1">
    <citation type="submission" date="2014-11" db="EMBL/GenBank/DDBJ databases">
        <authorList>
            <person name="Otto D Thomas"/>
            <person name="Naeem Raeece"/>
        </authorList>
    </citation>
    <scope>NUCLEOTIDE SEQUENCE</scope>
</reference>
<dbReference type="CDD" id="cd00821">
    <property type="entry name" value="PH"/>
    <property type="match status" value="1"/>
</dbReference>
<name>A0A0G4FYN5_9ALVE</name>
<dbReference type="SMART" id="SM00233">
    <property type="entry name" value="PH"/>
    <property type="match status" value="1"/>
</dbReference>
<dbReference type="VEuPathDB" id="CryptoDB:Cvel_3922"/>
<feature type="region of interest" description="Disordered" evidence="1">
    <location>
        <begin position="217"/>
        <end position="279"/>
    </location>
</feature>
<feature type="compositionally biased region" description="Low complexity" evidence="1">
    <location>
        <begin position="251"/>
        <end position="279"/>
    </location>
</feature>
<dbReference type="SUPFAM" id="SSF50729">
    <property type="entry name" value="PH domain-like"/>
    <property type="match status" value="1"/>
</dbReference>
<dbReference type="InterPro" id="IPR011993">
    <property type="entry name" value="PH-like_dom_sf"/>
</dbReference>
<organism evidence="3">
    <name type="scientific">Chromera velia CCMP2878</name>
    <dbReference type="NCBI Taxonomy" id="1169474"/>
    <lineage>
        <taxon>Eukaryota</taxon>
        <taxon>Sar</taxon>
        <taxon>Alveolata</taxon>
        <taxon>Colpodellida</taxon>
        <taxon>Chromeraceae</taxon>
        <taxon>Chromera</taxon>
    </lineage>
</organism>
<dbReference type="AlphaFoldDB" id="A0A0G4FYN5"/>
<accession>A0A0G4FYN5</accession>
<dbReference type="PANTHER" id="PTHR47112:SF1">
    <property type="entry name" value="PX DOMAIN-CONTAINING PROTEIN"/>
    <property type="match status" value="1"/>
</dbReference>
<dbReference type="InterPro" id="IPR038765">
    <property type="entry name" value="Papain-like_cys_pep_sf"/>
</dbReference>
<evidence type="ECO:0000313" key="3">
    <source>
        <dbReference type="EMBL" id="CEM20513.1"/>
    </source>
</evidence>
<dbReference type="SUPFAM" id="SSF54001">
    <property type="entry name" value="Cysteine proteinases"/>
    <property type="match status" value="1"/>
</dbReference>
<sequence length="586" mass="64924">MIDEVLSEEVAQQHKTGEGTAEVPDVCAGKSGAGEGGDSASVEARKKSIRNAWKKLHLASAVAVQKAAKTKPSSRREREGEFELADSDEDQRANEEIEAENEEEEEEEEMTNETEEEGPSDEFEKRGTKVLTPEERSKKMDGMGDLSSSSSTPANVQLPHMEGMLKKKSPHWWKGWVSRYFVLRQKKLTYYKSKHDHLALGTIDFDLVNVEIECDLELEEEENGEGGEGETEVDGGGEKSKTEGGEKEGASPSPSSDTETGGPSSSSPSASSSSSASPSTVPKYRQNACFFGCGVSMCAGDGRRRAKDEKGKKSGGGGEWSSPWFLLFGGERETDVRLYPLGHARVFELRGSVDEVRTWLEALRLHIALANPPPPEELCDTVVSQGKFWKHDRIAPSRFEELADTGDLLLFRSKTKRAKIQRLFTRGEYDHVGVLLRFKNSQLALLEATGDSGVGIVTWEEFVYNEWQDLYDRLVLRRVYFDRKPDKLKAFSKFCKAVLGKPYKLSASKLMRRNSTGENEHFFCSELAANSLKCLGVLPMDIAGSLYWPSSFSQKTRPPLKLLDGCDIGDEVLIDFSLAAKKASTQ</sequence>
<dbReference type="InterPro" id="IPR001849">
    <property type="entry name" value="PH_domain"/>
</dbReference>
<evidence type="ECO:0000259" key="2">
    <source>
        <dbReference type="PROSITE" id="PS50003"/>
    </source>
</evidence>
<gene>
    <name evidence="3" type="ORF">Cvel_3922</name>
</gene>
<feature type="region of interest" description="Disordered" evidence="1">
    <location>
        <begin position="1"/>
        <end position="43"/>
    </location>
</feature>
<dbReference type="PhylomeDB" id="A0A0G4FYN5"/>
<dbReference type="EMBL" id="CDMZ01000739">
    <property type="protein sequence ID" value="CEM20513.1"/>
    <property type="molecule type" value="Genomic_DNA"/>
</dbReference>
<evidence type="ECO:0000256" key="1">
    <source>
        <dbReference type="SAM" id="MobiDB-lite"/>
    </source>
</evidence>
<feature type="region of interest" description="Disordered" evidence="1">
    <location>
        <begin position="62"/>
        <end position="156"/>
    </location>
</feature>
<dbReference type="PANTHER" id="PTHR47112">
    <property type="entry name" value="PX DOMAIN-CONTAINING PROTEIN"/>
    <property type="match status" value="1"/>
</dbReference>
<dbReference type="PROSITE" id="PS50003">
    <property type="entry name" value="PH_DOMAIN"/>
    <property type="match status" value="1"/>
</dbReference>